<keyword evidence="5" id="KW-1185">Reference proteome</keyword>
<proteinExistence type="predicted"/>
<dbReference type="EMBL" id="CP134145">
    <property type="protein sequence ID" value="WNC74214.1"/>
    <property type="molecule type" value="Genomic_DNA"/>
</dbReference>
<evidence type="ECO:0000256" key="1">
    <source>
        <dbReference type="ARBA" id="ARBA00004275"/>
    </source>
</evidence>
<dbReference type="InterPro" id="IPR051053">
    <property type="entry name" value="ECH/Chromodomain_protein"/>
</dbReference>
<dbReference type="PANTHER" id="PTHR43684:SF1">
    <property type="entry name" value="ENOYL-COA DELTA ISOMERASE 2"/>
    <property type="match status" value="1"/>
</dbReference>
<dbReference type="CDD" id="cd06558">
    <property type="entry name" value="crotonase-like"/>
    <property type="match status" value="1"/>
</dbReference>
<dbReference type="Proteomes" id="UP001258994">
    <property type="component" value="Chromosome"/>
</dbReference>
<keyword evidence="3" id="KW-0413">Isomerase</keyword>
<evidence type="ECO:0000256" key="2">
    <source>
        <dbReference type="ARBA" id="ARBA00023140"/>
    </source>
</evidence>
<keyword evidence="2" id="KW-0576">Peroxisome</keyword>
<gene>
    <name evidence="4" type="ORF">RGQ13_09535</name>
</gene>
<evidence type="ECO:0000313" key="4">
    <source>
        <dbReference type="EMBL" id="WNC74214.1"/>
    </source>
</evidence>
<organism evidence="4 5">
    <name type="scientific">Thalassotalea psychrophila</name>
    <dbReference type="NCBI Taxonomy" id="3065647"/>
    <lineage>
        <taxon>Bacteria</taxon>
        <taxon>Pseudomonadati</taxon>
        <taxon>Pseudomonadota</taxon>
        <taxon>Gammaproteobacteria</taxon>
        <taxon>Alteromonadales</taxon>
        <taxon>Colwelliaceae</taxon>
        <taxon>Thalassotalea</taxon>
    </lineage>
</organism>
<name>A0ABY9U0B6_9GAMM</name>
<dbReference type="InterPro" id="IPR001753">
    <property type="entry name" value="Enoyl-CoA_hydra/iso"/>
</dbReference>
<evidence type="ECO:0000256" key="3">
    <source>
        <dbReference type="ARBA" id="ARBA00023235"/>
    </source>
</evidence>
<protein>
    <submittedName>
        <fullName evidence="4">Enoyl-CoA hydratase-related protein</fullName>
    </submittedName>
</protein>
<dbReference type="Pfam" id="PF00378">
    <property type="entry name" value="ECH_1"/>
    <property type="match status" value="1"/>
</dbReference>
<dbReference type="PANTHER" id="PTHR43684">
    <property type="match status" value="1"/>
</dbReference>
<comment type="subcellular location">
    <subcellularLocation>
        <location evidence="1">Peroxisome</location>
    </subcellularLocation>
</comment>
<dbReference type="SUPFAM" id="SSF52096">
    <property type="entry name" value="ClpP/crotonase"/>
    <property type="match status" value="1"/>
</dbReference>
<evidence type="ECO:0000313" key="5">
    <source>
        <dbReference type="Proteomes" id="UP001258994"/>
    </source>
</evidence>
<dbReference type="RefSeq" id="WP_348393321.1">
    <property type="nucleotide sequence ID" value="NZ_CP134145.1"/>
</dbReference>
<reference evidence="5" key="1">
    <citation type="submission" date="2023-09" db="EMBL/GenBank/DDBJ databases">
        <authorList>
            <person name="Zhang C."/>
        </authorList>
    </citation>
    <scope>NUCLEOTIDE SEQUENCE [LARGE SCALE GENOMIC DNA]</scope>
    <source>
        <strain evidence="5">SQ149</strain>
    </source>
</reference>
<dbReference type="Gene3D" id="3.90.226.10">
    <property type="entry name" value="2-enoyl-CoA Hydratase, Chain A, domain 1"/>
    <property type="match status" value="1"/>
</dbReference>
<sequence>MSQFIHSEQQKGVLTITLNRADKKNALDTQMYERLCQLFTYANETDEIRCLLIQGDEKCFCSGNDLADFIASANNNEELAAFKFIQALCQFEKPLIAAVAGPAVGIGTTMLLHCDMVIAASNSKFILPFSHVGICLEAGASLLLPLKVGSNRAFELGVLGNPFDAEQAYQYGIVNQVCEPEMLLEIAKHVAEKIARMPDDPVQTSRKLLRSATDKVLEQVIESERDEVMRLLKTDYCQSAVASLLN</sequence>
<dbReference type="InterPro" id="IPR029045">
    <property type="entry name" value="ClpP/crotonase-like_dom_sf"/>
</dbReference>
<accession>A0ABY9U0B6</accession>